<dbReference type="RefSeq" id="WP_139806273.1">
    <property type="nucleotide sequence ID" value="NZ_CP090908.1"/>
</dbReference>
<sequence>MRKVIVFFNGCAPYLLEVGLHLPSIRLEHPDGHLVDLPILNAPFVNKCGECAYAADRDVARAEIKKAYEDLV</sequence>
<dbReference type="AlphaFoldDB" id="A0ABD5INC3"/>
<proteinExistence type="predicted"/>
<name>A0ABD5INC3_SERMA</name>
<accession>A0ABD5INC3</accession>
<evidence type="ECO:0000313" key="2">
    <source>
        <dbReference type="Proteomes" id="UP001275057"/>
    </source>
</evidence>
<evidence type="ECO:0000313" key="1">
    <source>
        <dbReference type="EMBL" id="MDX7085612.1"/>
    </source>
</evidence>
<reference evidence="1 2" key="1">
    <citation type="submission" date="2023-11" db="EMBL/GenBank/DDBJ databases">
        <title>Detection of rare carbapenemases in Enterobacterales - comparison of two colorimetric and two CIM-based carbapenemase assays.</title>
        <authorList>
            <person name="Schaffarczyk L."/>
            <person name="Noster J."/>
            <person name="Stelzer Y."/>
            <person name="Sattler J."/>
            <person name="Gatermann S."/>
            <person name="Hamprecht A."/>
        </authorList>
    </citation>
    <scope>NUCLEOTIDE SEQUENCE [LARGE SCALE GENOMIC DNA]</scope>
    <source>
        <strain evidence="1 2">CIM-Carb-136</strain>
    </source>
</reference>
<dbReference type="Proteomes" id="UP001275057">
    <property type="component" value="Unassembled WGS sequence"/>
</dbReference>
<comment type="caution">
    <text evidence="1">The sequence shown here is derived from an EMBL/GenBank/DDBJ whole genome shotgun (WGS) entry which is preliminary data.</text>
</comment>
<organism evidence="1 2">
    <name type="scientific">Serratia marcescens</name>
    <dbReference type="NCBI Taxonomy" id="615"/>
    <lineage>
        <taxon>Bacteria</taxon>
        <taxon>Pseudomonadati</taxon>
        <taxon>Pseudomonadota</taxon>
        <taxon>Gammaproteobacteria</taxon>
        <taxon>Enterobacterales</taxon>
        <taxon>Yersiniaceae</taxon>
        <taxon>Serratia</taxon>
    </lineage>
</organism>
<protein>
    <submittedName>
        <fullName evidence="1">Uncharacterized protein</fullName>
    </submittedName>
</protein>
<gene>
    <name evidence="1" type="ORF">SJ435_24840</name>
</gene>
<dbReference type="EMBL" id="JAXABG010000028">
    <property type="protein sequence ID" value="MDX7085612.1"/>
    <property type="molecule type" value="Genomic_DNA"/>
</dbReference>